<keyword evidence="4" id="KW-1185">Reference proteome</keyword>
<dbReference type="InterPro" id="IPR032675">
    <property type="entry name" value="LRR_dom_sf"/>
</dbReference>
<gene>
    <name evidence="3" type="ORF">QN277_023316</name>
</gene>
<dbReference type="EMBL" id="JAWXYG010000006">
    <property type="protein sequence ID" value="KAK4270257.1"/>
    <property type="molecule type" value="Genomic_DNA"/>
</dbReference>
<organism evidence="3 4">
    <name type="scientific">Acacia crassicarpa</name>
    <name type="common">northern wattle</name>
    <dbReference type="NCBI Taxonomy" id="499986"/>
    <lineage>
        <taxon>Eukaryota</taxon>
        <taxon>Viridiplantae</taxon>
        <taxon>Streptophyta</taxon>
        <taxon>Embryophyta</taxon>
        <taxon>Tracheophyta</taxon>
        <taxon>Spermatophyta</taxon>
        <taxon>Magnoliopsida</taxon>
        <taxon>eudicotyledons</taxon>
        <taxon>Gunneridae</taxon>
        <taxon>Pentapetalae</taxon>
        <taxon>rosids</taxon>
        <taxon>fabids</taxon>
        <taxon>Fabales</taxon>
        <taxon>Fabaceae</taxon>
        <taxon>Caesalpinioideae</taxon>
        <taxon>mimosoid clade</taxon>
        <taxon>Acacieae</taxon>
        <taxon>Acacia</taxon>
    </lineage>
</organism>
<dbReference type="Gene3D" id="3.80.10.10">
    <property type="entry name" value="Ribonuclease Inhibitor"/>
    <property type="match status" value="1"/>
</dbReference>
<evidence type="ECO:0000313" key="3">
    <source>
        <dbReference type="EMBL" id="KAK4270257.1"/>
    </source>
</evidence>
<dbReference type="Pfam" id="PF23247">
    <property type="entry name" value="LRR_RPS2"/>
    <property type="match status" value="1"/>
</dbReference>
<name>A0AAE1JL14_9FABA</name>
<feature type="domain" description="Disease resistance protein At4g27190-like leucine-rich repeats" evidence="2">
    <location>
        <begin position="90"/>
        <end position="194"/>
    </location>
</feature>
<keyword evidence="1" id="KW-0611">Plant defense</keyword>
<proteinExistence type="predicted"/>
<sequence length="266" mass="29836">MVKAFSQLVEIEVSECSSMKKIMSIESADSGKTFEEEIEFLPLRSLTLQNLPTIDYFCSHESMSSLGTMENLLTANVSTPFFSAKVKFSNLETLKLSSVNLKKIWDDSSAPYLVHNLTNLTVEDCSGLKYLFSSSMLGSLLNLKQLEISKCDMMEEIIATEEINGVAVGEVLFPKLEAIIMKDMRSLKTIWHLNLSSNSLACLKTLEVKNCEKIEKIFPEYMNGAFATLETLKVEDCMSVQEIFQVGDNAKINQSSSISHYFNCHN</sequence>
<protein>
    <recommendedName>
        <fullName evidence="2">Disease resistance protein At4g27190-like leucine-rich repeats domain-containing protein</fullName>
    </recommendedName>
</protein>
<dbReference type="InterPro" id="IPR050905">
    <property type="entry name" value="Plant_NBS-LRR"/>
</dbReference>
<reference evidence="3" key="1">
    <citation type="submission" date="2023-10" db="EMBL/GenBank/DDBJ databases">
        <title>Chromosome-level genome of the transformable northern wattle, Acacia crassicarpa.</title>
        <authorList>
            <person name="Massaro I."/>
            <person name="Sinha N.R."/>
            <person name="Poethig S."/>
            <person name="Leichty A.R."/>
        </authorList>
    </citation>
    <scope>NUCLEOTIDE SEQUENCE</scope>
    <source>
        <strain evidence="3">Acra3RX</strain>
        <tissue evidence="3">Leaf</tissue>
    </source>
</reference>
<dbReference type="PANTHER" id="PTHR33463:SF198">
    <property type="entry name" value="RPP4C3"/>
    <property type="match status" value="1"/>
</dbReference>
<dbReference type="InterPro" id="IPR057135">
    <property type="entry name" value="At4g27190-like_LRR"/>
</dbReference>
<evidence type="ECO:0000313" key="4">
    <source>
        <dbReference type="Proteomes" id="UP001293593"/>
    </source>
</evidence>
<evidence type="ECO:0000259" key="2">
    <source>
        <dbReference type="Pfam" id="PF23247"/>
    </source>
</evidence>
<dbReference type="PANTHER" id="PTHR33463">
    <property type="entry name" value="NB-ARC DOMAIN-CONTAINING PROTEIN-RELATED"/>
    <property type="match status" value="1"/>
</dbReference>
<dbReference type="SUPFAM" id="SSF52047">
    <property type="entry name" value="RNI-like"/>
    <property type="match status" value="1"/>
</dbReference>
<dbReference type="Proteomes" id="UP001293593">
    <property type="component" value="Unassembled WGS sequence"/>
</dbReference>
<dbReference type="AlphaFoldDB" id="A0AAE1JL14"/>
<comment type="caution">
    <text evidence="3">The sequence shown here is derived from an EMBL/GenBank/DDBJ whole genome shotgun (WGS) entry which is preliminary data.</text>
</comment>
<evidence type="ECO:0000256" key="1">
    <source>
        <dbReference type="ARBA" id="ARBA00022821"/>
    </source>
</evidence>
<accession>A0AAE1JL14</accession>